<dbReference type="GO" id="GO:0005829">
    <property type="term" value="C:cytosol"/>
    <property type="evidence" value="ECO:0007669"/>
    <property type="project" value="TreeGrafter"/>
</dbReference>
<evidence type="ECO:0000313" key="2">
    <source>
        <dbReference type="EMBL" id="QOT80617.1"/>
    </source>
</evidence>
<protein>
    <submittedName>
        <fullName evidence="2">RidA family protein</fullName>
    </submittedName>
</protein>
<gene>
    <name evidence="2" type="ORF">F7R26_024620</name>
</gene>
<accession>A0A643FVF7</accession>
<dbReference type="RefSeq" id="WP_150987005.1">
    <property type="nucleotide sequence ID" value="NZ_CP062804.1"/>
</dbReference>
<comment type="similarity">
    <text evidence="1">Belongs to the RutC family.</text>
</comment>
<dbReference type="CDD" id="cd00448">
    <property type="entry name" value="YjgF_YER057c_UK114_family"/>
    <property type="match status" value="1"/>
</dbReference>
<dbReference type="SUPFAM" id="SSF55298">
    <property type="entry name" value="YjgF-like"/>
    <property type="match status" value="1"/>
</dbReference>
<sequence>MDGDQASAAVRTINPAGLSAPGGHYSHATVANGFVFVSGQLPITPAGEKLVGAPFEDQARQVLANVEAALIAAGSGIAGLAQVRVYVDAMENWPAFNAIYASWAGSARPARAVVPTGALHFGLKVEVEAVAVLLPAA</sequence>
<dbReference type="AlphaFoldDB" id="A0A643FVF7"/>
<evidence type="ECO:0000313" key="3">
    <source>
        <dbReference type="Proteomes" id="UP000397656"/>
    </source>
</evidence>
<evidence type="ECO:0000256" key="1">
    <source>
        <dbReference type="ARBA" id="ARBA00010552"/>
    </source>
</evidence>
<dbReference type="GeneID" id="98404125"/>
<proteinExistence type="inferred from homology"/>
<reference evidence="2 3" key="1">
    <citation type="submission" date="2020-10" db="EMBL/GenBank/DDBJ databases">
        <title>Complete genome sequence of Cupriavidus basilensis CCUG 49340T.</title>
        <authorList>
            <person name="Salva-Serra F."/>
            <person name="Donoso R.A."/>
            <person name="Cho K.H."/>
            <person name="Yoo J.A."/>
            <person name="Lee K."/>
            <person name="Yoon S.-H."/>
            <person name="Perez-Pantoja D."/>
            <person name="Moore E.R.B."/>
        </authorList>
    </citation>
    <scope>NUCLEOTIDE SEQUENCE [LARGE SCALE GENOMIC DNA]</scope>
    <source>
        <strain evidence="3">CCUG 49340</strain>
    </source>
</reference>
<dbReference type="EMBL" id="CP062804">
    <property type="protein sequence ID" value="QOT80617.1"/>
    <property type="molecule type" value="Genomic_DNA"/>
</dbReference>
<organism evidence="2 3">
    <name type="scientific">Cupriavidus basilensis</name>
    <dbReference type="NCBI Taxonomy" id="68895"/>
    <lineage>
        <taxon>Bacteria</taxon>
        <taxon>Pseudomonadati</taxon>
        <taxon>Pseudomonadota</taxon>
        <taxon>Betaproteobacteria</taxon>
        <taxon>Burkholderiales</taxon>
        <taxon>Burkholderiaceae</taxon>
        <taxon>Cupriavidus</taxon>
    </lineage>
</organism>
<dbReference type="InterPro" id="IPR035959">
    <property type="entry name" value="RutC-like_sf"/>
</dbReference>
<dbReference type="Proteomes" id="UP000397656">
    <property type="component" value="Chromosome 2"/>
</dbReference>
<dbReference type="PANTHER" id="PTHR11803">
    <property type="entry name" value="2-IMINOBUTANOATE/2-IMINOPROPANOATE DEAMINASE RIDA"/>
    <property type="match status" value="1"/>
</dbReference>
<dbReference type="GO" id="GO:0019239">
    <property type="term" value="F:deaminase activity"/>
    <property type="evidence" value="ECO:0007669"/>
    <property type="project" value="TreeGrafter"/>
</dbReference>
<dbReference type="Gene3D" id="3.30.1330.40">
    <property type="entry name" value="RutC-like"/>
    <property type="match status" value="1"/>
</dbReference>
<name>A0A643FVF7_9BURK</name>
<dbReference type="Pfam" id="PF01042">
    <property type="entry name" value="Ribonuc_L-PSP"/>
    <property type="match status" value="1"/>
</dbReference>
<dbReference type="InterPro" id="IPR006175">
    <property type="entry name" value="YjgF/YER057c/UK114"/>
</dbReference>
<dbReference type="PANTHER" id="PTHR11803:SF58">
    <property type="entry name" value="PROTEIN HMF1-RELATED"/>
    <property type="match status" value="1"/>
</dbReference>